<protein>
    <submittedName>
        <fullName evidence="9">MFS transporter</fullName>
    </submittedName>
</protein>
<dbReference type="Pfam" id="PF07690">
    <property type="entry name" value="MFS_1"/>
    <property type="match status" value="1"/>
</dbReference>
<evidence type="ECO:0000256" key="7">
    <source>
        <dbReference type="SAM" id="Phobius"/>
    </source>
</evidence>
<feature type="transmembrane region" description="Helical" evidence="7">
    <location>
        <begin position="157"/>
        <end position="177"/>
    </location>
</feature>
<feature type="domain" description="Major facilitator superfamily (MFS) profile" evidence="8">
    <location>
        <begin position="1"/>
        <end position="451"/>
    </location>
</feature>
<dbReference type="GO" id="GO:0005886">
    <property type="term" value="C:plasma membrane"/>
    <property type="evidence" value="ECO:0007669"/>
    <property type="project" value="UniProtKB-SubCell"/>
</dbReference>
<evidence type="ECO:0000256" key="5">
    <source>
        <dbReference type="ARBA" id="ARBA00022989"/>
    </source>
</evidence>
<feature type="transmembrane region" description="Helical" evidence="7">
    <location>
        <begin position="66"/>
        <end position="84"/>
    </location>
</feature>
<evidence type="ECO:0000256" key="2">
    <source>
        <dbReference type="ARBA" id="ARBA00022448"/>
    </source>
</evidence>
<feature type="transmembrane region" description="Helical" evidence="7">
    <location>
        <begin position="321"/>
        <end position="341"/>
    </location>
</feature>
<dbReference type="InterPro" id="IPR011701">
    <property type="entry name" value="MFS"/>
</dbReference>
<keyword evidence="6 7" id="KW-0472">Membrane</keyword>
<evidence type="ECO:0000313" key="9">
    <source>
        <dbReference type="EMBL" id="GIH67979.1"/>
    </source>
</evidence>
<dbReference type="EMBL" id="BOOG01000003">
    <property type="protein sequence ID" value="GIH67979.1"/>
    <property type="molecule type" value="Genomic_DNA"/>
</dbReference>
<feature type="transmembrane region" description="Helical" evidence="7">
    <location>
        <begin position="353"/>
        <end position="377"/>
    </location>
</feature>
<feature type="transmembrane region" description="Helical" evidence="7">
    <location>
        <begin position="189"/>
        <end position="208"/>
    </location>
</feature>
<sequence length="470" mass="48098">MALLAFAQLIVSVDYNIVYVALPEIGDGLGFSGQTLQWVVSAYAVAFGGVLLFGGRAADLFGRRRMFVLGLLLYALSSLVGGLATTPGLLVAARAVQGLGGAFLFPATLSLVNTTFAEGRQRNHALSIWAAAGASGMILGSLLGGALTHAFGWEAVFFVNVPLAGGAVALAFVLIAPDGERGTARSFDLPGAVTATLGATLLVFTLVQGPELGWTSPLVLISGLAGLLLIALFLVIESRSQDPLMPLRLLRNRNMSTGVVTTFLFMATFGTLLYFLTVYFQNVQGYSAMATGIAFLAPMTAGFVGSMLGGRLATRFGTRRTMVVAYVVGAISTAAVGAVMSTDGTYGEILPGFIVLSVCQGVIFSTMFAAAATGVVAEEQGIASGVVSTGQQFGSALGLAVLVAVANSGTSGLTGEALRSATADGLRTAVLVASAGILALILVALNFRIPKITAAQDTPEGKLHGVGQSL</sequence>
<dbReference type="PROSITE" id="PS00216">
    <property type="entry name" value="SUGAR_TRANSPORT_1"/>
    <property type="match status" value="1"/>
</dbReference>
<proteinExistence type="predicted"/>
<comment type="subcellular location">
    <subcellularLocation>
        <location evidence="1">Cell membrane</location>
        <topology evidence="1">Multi-pass membrane protein</topology>
    </subcellularLocation>
</comment>
<feature type="transmembrane region" description="Helical" evidence="7">
    <location>
        <begin position="214"/>
        <end position="236"/>
    </location>
</feature>
<dbReference type="InterPro" id="IPR036259">
    <property type="entry name" value="MFS_trans_sf"/>
</dbReference>
<dbReference type="Gene3D" id="1.20.1720.10">
    <property type="entry name" value="Multidrug resistance protein D"/>
    <property type="match status" value="1"/>
</dbReference>
<evidence type="ECO:0000256" key="4">
    <source>
        <dbReference type="ARBA" id="ARBA00022692"/>
    </source>
</evidence>
<feature type="transmembrane region" description="Helical" evidence="7">
    <location>
        <begin position="96"/>
        <end position="116"/>
    </location>
</feature>
<dbReference type="Gene3D" id="1.20.1250.20">
    <property type="entry name" value="MFS general substrate transporter like domains"/>
    <property type="match status" value="1"/>
</dbReference>
<evidence type="ECO:0000256" key="3">
    <source>
        <dbReference type="ARBA" id="ARBA00022475"/>
    </source>
</evidence>
<dbReference type="PANTHER" id="PTHR42718">
    <property type="entry name" value="MAJOR FACILITATOR SUPERFAMILY MULTIDRUG TRANSPORTER MFSC"/>
    <property type="match status" value="1"/>
</dbReference>
<dbReference type="AlphaFoldDB" id="A0A8J3R4T6"/>
<dbReference type="CDD" id="cd17321">
    <property type="entry name" value="MFS_MMR_MDR_like"/>
    <property type="match status" value="1"/>
</dbReference>
<evidence type="ECO:0000256" key="6">
    <source>
        <dbReference type="ARBA" id="ARBA00023136"/>
    </source>
</evidence>
<keyword evidence="5 7" id="KW-1133">Transmembrane helix</keyword>
<keyword evidence="4 7" id="KW-0812">Transmembrane</keyword>
<accession>A0A8J3R4T6</accession>
<dbReference type="GO" id="GO:0022857">
    <property type="term" value="F:transmembrane transporter activity"/>
    <property type="evidence" value="ECO:0007669"/>
    <property type="project" value="InterPro"/>
</dbReference>
<reference evidence="9" key="1">
    <citation type="submission" date="2021-01" db="EMBL/GenBank/DDBJ databases">
        <title>Whole genome shotgun sequence of Sphaerimonospora thailandensis NBRC 107569.</title>
        <authorList>
            <person name="Komaki H."/>
            <person name="Tamura T."/>
        </authorList>
    </citation>
    <scope>NUCLEOTIDE SEQUENCE</scope>
    <source>
        <strain evidence="9">NBRC 107569</strain>
    </source>
</reference>
<keyword evidence="3" id="KW-1003">Cell membrane</keyword>
<dbReference type="RefSeq" id="WP_239088956.1">
    <property type="nucleotide sequence ID" value="NZ_BOOG01000003.1"/>
</dbReference>
<dbReference type="InterPro" id="IPR020846">
    <property type="entry name" value="MFS_dom"/>
</dbReference>
<evidence type="ECO:0000313" key="10">
    <source>
        <dbReference type="Proteomes" id="UP000610966"/>
    </source>
</evidence>
<organism evidence="9 10">
    <name type="scientific">Sphaerimonospora thailandensis</name>
    <dbReference type="NCBI Taxonomy" id="795644"/>
    <lineage>
        <taxon>Bacteria</taxon>
        <taxon>Bacillati</taxon>
        <taxon>Actinomycetota</taxon>
        <taxon>Actinomycetes</taxon>
        <taxon>Streptosporangiales</taxon>
        <taxon>Streptosporangiaceae</taxon>
        <taxon>Sphaerimonospora</taxon>
    </lineage>
</organism>
<evidence type="ECO:0000259" key="8">
    <source>
        <dbReference type="PROSITE" id="PS50850"/>
    </source>
</evidence>
<dbReference type="PANTHER" id="PTHR42718:SF46">
    <property type="entry name" value="BLR6921 PROTEIN"/>
    <property type="match status" value="1"/>
</dbReference>
<keyword evidence="2" id="KW-0813">Transport</keyword>
<name>A0A8J3R4T6_9ACTN</name>
<feature type="transmembrane region" description="Helical" evidence="7">
    <location>
        <begin position="257"/>
        <end position="280"/>
    </location>
</feature>
<comment type="caution">
    <text evidence="9">The sequence shown here is derived from an EMBL/GenBank/DDBJ whole genome shotgun (WGS) entry which is preliminary data.</text>
</comment>
<feature type="transmembrane region" description="Helical" evidence="7">
    <location>
        <begin position="36"/>
        <end position="54"/>
    </location>
</feature>
<feature type="transmembrane region" description="Helical" evidence="7">
    <location>
        <begin position="286"/>
        <end position="309"/>
    </location>
</feature>
<gene>
    <name evidence="9" type="ORF">Mth01_02320</name>
</gene>
<evidence type="ECO:0000256" key="1">
    <source>
        <dbReference type="ARBA" id="ARBA00004651"/>
    </source>
</evidence>
<feature type="transmembrane region" description="Helical" evidence="7">
    <location>
        <begin position="389"/>
        <end position="406"/>
    </location>
</feature>
<feature type="transmembrane region" description="Helical" evidence="7">
    <location>
        <begin position="426"/>
        <end position="447"/>
    </location>
</feature>
<dbReference type="PROSITE" id="PS50850">
    <property type="entry name" value="MFS"/>
    <property type="match status" value="1"/>
</dbReference>
<dbReference type="SUPFAM" id="SSF103473">
    <property type="entry name" value="MFS general substrate transporter"/>
    <property type="match status" value="2"/>
</dbReference>
<dbReference type="InterPro" id="IPR005829">
    <property type="entry name" value="Sugar_transporter_CS"/>
</dbReference>
<keyword evidence="10" id="KW-1185">Reference proteome</keyword>
<dbReference type="Proteomes" id="UP000610966">
    <property type="component" value="Unassembled WGS sequence"/>
</dbReference>
<feature type="transmembrane region" description="Helical" evidence="7">
    <location>
        <begin position="128"/>
        <end position="151"/>
    </location>
</feature>